<dbReference type="EMBL" id="JAGIZQ010000007">
    <property type="protein sequence ID" value="KAH6617608.1"/>
    <property type="molecule type" value="Genomic_DNA"/>
</dbReference>
<keyword evidence="2" id="KW-1185">Reference proteome</keyword>
<protein>
    <submittedName>
        <fullName evidence="1">Kinase-like domain-containing protein</fullName>
    </submittedName>
</protein>
<name>A0ACB7NVV1_9PEZI</name>
<reference evidence="1 2" key="1">
    <citation type="journal article" date="2021" name="Nat. Commun.">
        <title>Genetic determinants of endophytism in the Arabidopsis root mycobiome.</title>
        <authorList>
            <person name="Mesny F."/>
            <person name="Miyauchi S."/>
            <person name="Thiergart T."/>
            <person name="Pickel B."/>
            <person name="Atanasova L."/>
            <person name="Karlsson M."/>
            <person name="Huettel B."/>
            <person name="Barry K.W."/>
            <person name="Haridas S."/>
            <person name="Chen C."/>
            <person name="Bauer D."/>
            <person name="Andreopoulos W."/>
            <person name="Pangilinan J."/>
            <person name="LaButti K."/>
            <person name="Riley R."/>
            <person name="Lipzen A."/>
            <person name="Clum A."/>
            <person name="Drula E."/>
            <person name="Henrissat B."/>
            <person name="Kohler A."/>
            <person name="Grigoriev I.V."/>
            <person name="Martin F.M."/>
            <person name="Hacquard S."/>
        </authorList>
    </citation>
    <scope>NUCLEOTIDE SEQUENCE [LARGE SCALE GENOMIC DNA]</scope>
    <source>
        <strain evidence="1 2">MPI-SDFR-AT-0079</strain>
    </source>
</reference>
<gene>
    <name evidence="1" type="ORF">F5144DRAFT_661091</name>
</gene>
<organism evidence="1 2">
    <name type="scientific">Chaetomium tenue</name>
    <dbReference type="NCBI Taxonomy" id="1854479"/>
    <lineage>
        <taxon>Eukaryota</taxon>
        <taxon>Fungi</taxon>
        <taxon>Dikarya</taxon>
        <taxon>Ascomycota</taxon>
        <taxon>Pezizomycotina</taxon>
        <taxon>Sordariomycetes</taxon>
        <taxon>Sordariomycetidae</taxon>
        <taxon>Sordariales</taxon>
        <taxon>Chaetomiaceae</taxon>
        <taxon>Chaetomium</taxon>
    </lineage>
</organism>
<dbReference type="Proteomes" id="UP000724584">
    <property type="component" value="Unassembled WGS sequence"/>
</dbReference>
<evidence type="ECO:0000313" key="1">
    <source>
        <dbReference type="EMBL" id="KAH6617608.1"/>
    </source>
</evidence>
<proteinExistence type="predicted"/>
<comment type="caution">
    <text evidence="1">The sequence shown here is derived from an EMBL/GenBank/DDBJ whole genome shotgun (WGS) entry which is preliminary data.</text>
</comment>
<evidence type="ECO:0000313" key="2">
    <source>
        <dbReference type="Proteomes" id="UP000724584"/>
    </source>
</evidence>
<accession>A0ACB7NVV1</accession>
<sequence>MASQTTLPYFAPQSVLPAKLPTIEEILKGKKIPSAHYVVARVGEHFVVKYGENVQLQEGENMLFVRQCTSVPLPTVYALYHDEKTNWNFIVMEYIPGRSLSSAWKDMTASEKATVALQLRRNMDELRKVPSPGYYGGIWRQGILDSTFTDPDSGAPLGDETITGPHETEEQWNDAMWSCVNALMRSREREKLPVYRMLYKNMFKGHEPVFTHADFCPANIILRDDNKGVVMIDWQYSGWYPTYWEYGLAMTQLDHSEDWWEYLQSILTPYFAELGWMKIHRESMLFQ</sequence>